<dbReference type="eggNOG" id="ENOG502S4XH">
    <property type="taxonomic scope" value="Eukaryota"/>
</dbReference>
<dbReference type="OrthoDB" id="3554264at2759"/>
<dbReference type="KEGG" id="pfy:PFICI_15172"/>
<feature type="domain" description="CHRD" evidence="2">
    <location>
        <begin position="104"/>
        <end position="252"/>
    </location>
</feature>
<evidence type="ECO:0000259" key="2">
    <source>
        <dbReference type="SMART" id="SM00754"/>
    </source>
</evidence>
<evidence type="ECO:0000313" key="4">
    <source>
        <dbReference type="Proteomes" id="UP000030651"/>
    </source>
</evidence>
<dbReference type="GeneID" id="19280185"/>
<dbReference type="SMART" id="SM00754">
    <property type="entry name" value="CHRD"/>
    <property type="match status" value="1"/>
</dbReference>
<dbReference type="InParanoid" id="W3WJC7"/>
<dbReference type="AlphaFoldDB" id="W3WJC7"/>
<gene>
    <name evidence="3" type="ORF">PFICI_15172</name>
</gene>
<dbReference type="HOGENOM" id="CLU_1094615_0_0_1"/>
<keyword evidence="1" id="KW-0732">Signal</keyword>
<dbReference type="Proteomes" id="UP000030651">
    <property type="component" value="Unassembled WGS sequence"/>
</dbReference>
<evidence type="ECO:0000313" key="3">
    <source>
        <dbReference type="EMBL" id="ETS73227.1"/>
    </source>
</evidence>
<proteinExistence type="predicted"/>
<dbReference type="RefSeq" id="XP_007841944.1">
    <property type="nucleotide sequence ID" value="XM_007843753.1"/>
</dbReference>
<protein>
    <recommendedName>
        <fullName evidence="2">CHRD domain-containing protein</fullName>
    </recommendedName>
</protein>
<dbReference type="InterPro" id="IPR010895">
    <property type="entry name" value="CHRD"/>
</dbReference>
<name>W3WJC7_PESFW</name>
<keyword evidence="4" id="KW-1185">Reference proteome</keyword>
<reference evidence="4" key="1">
    <citation type="journal article" date="2015" name="BMC Genomics">
        <title>Genomic and transcriptomic analysis of the endophytic fungus Pestalotiopsis fici reveals its lifestyle and high potential for synthesis of natural products.</title>
        <authorList>
            <person name="Wang X."/>
            <person name="Zhang X."/>
            <person name="Liu L."/>
            <person name="Xiang M."/>
            <person name="Wang W."/>
            <person name="Sun X."/>
            <person name="Che Y."/>
            <person name="Guo L."/>
            <person name="Liu G."/>
            <person name="Guo L."/>
            <person name="Wang C."/>
            <person name="Yin W.B."/>
            <person name="Stadler M."/>
            <person name="Zhang X."/>
            <person name="Liu X."/>
        </authorList>
    </citation>
    <scope>NUCLEOTIDE SEQUENCE [LARGE SCALE GENOMIC DNA]</scope>
    <source>
        <strain evidence="4">W106-1 / CGMCC3.15140</strain>
    </source>
</reference>
<feature type="signal peptide" evidence="1">
    <location>
        <begin position="1"/>
        <end position="19"/>
    </location>
</feature>
<sequence length="254" mass="27118">MKASIVLPAAAVLASNVMAAPAFGPGFFGHGFGGFGGFGGGHGHGPWGAFNWGGVNWKTFDYSKVDWSSVDWSQIPYFKINWNKVNWPYKGWGQWQSADAAFTSTYSIAAWPQEVIGTDGNPSGGLAGARGVFNYGLISSTNTICWNIVLTGFQGEYQSPAKTATHIHEAQRGENGPPRIAFPNPVPFDPLQPLGKRISVGCATGPFTTGIKDADGFDTGYGFTVDQIENDPSSFFTDVHSSYAVPGACRGQFE</sequence>
<feature type="chain" id="PRO_5004834699" description="CHRD domain-containing protein" evidence="1">
    <location>
        <begin position="20"/>
        <end position="254"/>
    </location>
</feature>
<dbReference type="Pfam" id="PF07452">
    <property type="entry name" value="CHRD"/>
    <property type="match status" value="1"/>
</dbReference>
<evidence type="ECO:0000256" key="1">
    <source>
        <dbReference type="SAM" id="SignalP"/>
    </source>
</evidence>
<dbReference type="EMBL" id="KI912123">
    <property type="protein sequence ID" value="ETS73227.1"/>
    <property type="molecule type" value="Genomic_DNA"/>
</dbReference>
<accession>W3WJC7</accession>
<organism evidence="3 4">
    <name type="scientific">Pestalotiopsis fici (strain W106-1 / CGMCC3.15140)</name>
    <dbReference type="NCBI Taxonomy" id="1229662"/>
    <lineage>
        <taxon>Eukaryota</taxon>
        <taxon>Fungi</taxon>
        <taxon>Dikarya</taxon>
        <taxon>Ascomycota</taxon>
        <taxon>Pezizomycotina</taxon>
        <taxon>Sordariomycetes</taxon>
        <taxon>Xylariomycetidae</taxon>
        <taxon>Amphisphaeriales</taxon>
        <taxon>Sporocadaceae</taxon>
        <taxon>Pestalotiopsis</taxon>
    </lineage>
</organism>